<dbReference type="RefSeq" id="WP_039135829.1">
    <property type="nucleotide sequence ID" value="NZ_JPXY01000033.1"/>
</dbReference>
<dbReference type="PANTHER" id="PTHR36920:SF1">
    <property type="entry name" value="OUTER MEMBRANE PROTEIN W"/>
    <property type="match status" value="1"/>
</dbReference>
<protein>
    <submittedName>
        <fullName evidence="2">Membrane protein</fullName>
    </submittedName>
</protein>
<dbReference type="InterPro" id="IPR005618">
    <property type="entry name" value="OMPW"/>
</dbReference>
<keyword evidence="1" id="KW-0732">Signal</keyword>
<dbReference type="GO" id="GO:0019867">
    <property type="term" value="C:outer membrane"/>
    <property type="evidence" value="ECO:0007669"/>
    <property type="project" value="InterPro"/>
</dbReference>
<comment type="caution">
    <text evidence="2">The sequence shown here is derived from an EMBL/GenBank/DDBJ whole genome shotgun (WGS) entry which is preliminary data.</text>
</comment>
<dbReference type="SUPFAM" id="SSF56925">
    <property type="entry name" value="OMPA-like"/>
    <property type="match status" value="1"/>
</dbReference>
<evidence type="ECO:0000256" key="1">
    <source>
        <dbReference type="SAM" id="SignalP"/>
    </source>
</evidence>
<dbReference type="GO" id="GO:0044384">
    <property type="term" value="C:host outer membrane"/>
    <property type="evidence" value="ECO:0007669"/>
    <property type="project" value="InterPro"/>
</dbReference>
<dbReference type="InterPro" id="IPR000758">
    <property type="entry name" value="Enterovir_OMP"/>
</dbReference>
<feature type="chain" id="PRO_5001997139" evidence="1">
    <location>
        <begin position="24"/>
        <end position="236"/>
    </location>
</feature>
<dbReference type="EMBL" id="JPXY01000033">
    <property type="protein sequence ID" value="KGQ31509.1"/>
    <property type="molecule type" value="Genomic_DNA"/>
</dbReference>
<dbReference type="Gene3D" id="2.40.160.20">
    <property type="match status" value="1"/>
</dbReference>
<feature type="signal peptide" evidence="1">
    <location>
        <begin position="1"/>
        <end position="23"/>
    </location>
</feature>
<organism evidence="2 3">
    <name type="scientific">Gallibacterium genomosp. 2</name>
    <dbReference type="NCBI Taxonomy" id="155517"/>
    <lineage>
        <taxon>Bacteria</taxon>
        <taxon>Pseudomonadati</taxon>
        <taxon>Pseudomonadota</taxon>
        <taxon>Gammaproteobacteria</taxon>
        <taxon>Pasteurellales</taxon>
        <taxon>Pasteurellaceae</taxon>
        <taxon>Gallibacterium</taxon>
    </lineage>
</organism>
<dbReference type="Pfam" id="PF03922">
    <property type="entry name" value="OmpW"/>
    <property type="match status" value="1"/>
</dbReference>
<evidence type="ECO:0000313" key="2">
    <source>
        <dbReference type="EMBL" id="KGQ31509.1"/>
    </source>
</evidence>
<proteinExistence type="predicted"/>
<gene>
    <name evidence="2" type="ORF">P375_07640</name>
</gene>
<dbReference type="GO" id="GO:0055085">
    <property type="term" value="P:transmembrane transport"/>
    <property type="evidence" value="ECO:0007669"/>
    <property type="project" value="TreeGrafter"/>
</dbReference>
<accession>A0A0A2Y1V2</accession>
<dbReference type="PANTHER" id="PTHR36920">
    <property type="match status" value="1"/>
</dbReference>
<reference evidence="2 3" key="1">
    <citation type="submission" date="2014-08" db="EMBL/GenBank/DDBJ databases">
        <title>Chaperone-usher fimbriae in a diverse selection of Gallibacterium genomes.</title>
        <authorList>
            <person name="Kudirkiene E."/>
            <person name="Bager R.J."/>
            <person name="Johnson T.J."/>
            <person name="Bojesen A.M."/>
        </authorList>
    </citation>
    <scope>NUCLEOTIDE SEQUENCE [LARGE SCALE GENOMIC DNA]</scope>
    <source>
        <strain evidence="2 3">CCM5976</strain>
    </source>
</reference>
<dbReference type="InterPro" id="IPR011250">
    <property type="entry name" value="OMP/PagP_B-barrel"/>
</dbReference>
<name>A0A0A2Y1V2_9PAST</name>
<dbReference type="PROSITE" id="PS00695">
    <property type="entry name" value="ENT_VIR_OMP_2"/>
    <property type="match status" value="1"/>
</dbReference>
<dbReference type="Proteomes" id="UP000030418">
    <property type="component" value="Unassembled WGS sequence"/>
</dbReference>
<dbReference type="AlphaFoldDB" id="A0A0A2Y1V2"/>
<sequence length="236" mass="25704">MKKLALALATSAALLAASSAAMAHQAGEFFVRGGPILAVPNTDTHNYKSDLPLSYDFDVNSNAQLGLTGTYMITDNLGVELLAASPFSHEIKLNTLSVGNNDIKDVGTIAKTKHLPPSLYLQYYFLDANSPARPYVGAGINYTHFFDTHFNSTIDNAGLGVTAHNLKLKDSWGPVVNAGIDINITDKLFFNTSVWWAKIKTKATFDLKEANGKMHSQEARVTLDPTIFFVGLGYRF</sequence>
<keyword evidence="3" id="KW-1185">Reference proteome</keyword>
<evidence type="ECO:0000313" key="3">
    <source>
        <dbReference type="Proteomes" id="UP000030418"/>
    </source>
</evidence>